<accession>A0A9X4MDT3</accession>
<dbReference type="InterPro" id="IPR029052">
    <property type="entry name" value="Metallo-depent_PP-like"/>
</dbReference>
<name>A0A9X4MDT3_9BACT</name>
<dbReference type="Pfam" id="PF12850">
    <property type="entry name" value="Metallophos_2"/>
    <property type="match status" value="1"/>
</dbReference>
<dbReference type="Gene3D" id="3.60.21.10">
    <property type="match status" value="1"/>
</dbReference>
<dbReference type="SUPFAM" id="SSF56300">
    <property type="entry name" value="Metallo-dependent phosphatases"/>
    <property type="match status" value="1"/>
</dbReference>
<comment type="cofactor">
    <cofactor evidence="2">
        <name>a divalent metal cation</name>
        <dbReference type="ChEBI" id="CHEBI:60240"/>
    </cofactor>
</comment>
<organism evidence="4 5">
    <name type="scientific">Thiovibrio frasassiensis</name>
    <dbReference type="NCBI Taxonomy" id="2984131"/>
    <lineage>
        <taxon>Bacteria</taxon>
        <taxon>Pseudomonadati</taxon>
        <taxon>Thermodesulfobacteriota</taxon>
        <taxon>Desulfobulbia</taxon>
        <taxon>Desulfobulbales</taxon>
        <taxon>Thiovibrionaceae</taxon>
        <taxon>Thiovibrio</taxon>
    </lineage>
</organism>
<dbReference type="AlphaFoldDB" id="A0A9X4MDT3"/>
<reference evidence="4" key="1">
    <citation type="journal article" date="2022" name="bioRxiv">
        <title>Thiovibrio frasassiensisgen. nov., sp. nov., an autotrophic, elemental sulfur disproportionating bacterium isolated from sulfidic karst sediment, and proposal of Thiovibrionaceae fam. nov.</title>
        <authorList>
            <person name="Aronson H."/>
            <person name="Thomas C."/>
            <person name="Bhattacharyya M."/>
            <person name="Eckstein S."/>
            <person name="Jensen S."/>
            <person name="Barco R."/>
            <person name="Macalady J."/>
            <person name="Amend J."/>
        </authorList>
    </citation>
    <scope>NUCLEOTIDE SEQUENCE</scope>
    <source>
        <strain evidence="4">RS19-109</strain>
    </source>
</reference>
<comment type="caution">
    <text evidence="4">The sequence shown here is derived from an EMBL/GenBank/DDBJ whole genome shotgun (WGS) entry which is preliminary data.</text>
</comment>
<dbReference type="EC" id="3.1.4.-" evidence="2"/>
<dbReference type="InterPro" id="IPR024654">
    <property type="entry name" value="Calcineurin-like_PHP_lpxH"/>
</dbReference>
<dbReference type="RefSeq" id="WP_307632682.1">
    <property type="nucleotide sequence ID" value="NZ_JAPHEH010000001.1"/>
</dbReference>
<evidence type="ECO:0000313" key="4">
    <source>
        <dbReference type="EMBL" id="MDG4475709.1"/>
    </source>
</evidence>
<dbReference type="PANTHER" id="PTHR11124">
    <property type="entry name" value="VACUOLAR SORTING PROTEIN VPS29"/>
    <property type="match status" value="1"/>
</dbReference>
<evidence type="ECO:0000259" key="3">
    <source>
        <dbReference type="Pfam" id="PF12850"/>
    </source>
</evidence>
<keyword evidence="5" id="KW-1185">Reference proteome</keyword>
<reference evidence="4" key="2">
    <citation type="submission" date="2022-10" db="EMBL/GenBank/DDBJ databases">
        <authorList>
            <person name="Aronson H.S."/>
        </authorList>
    </citation>
    <scope>NUCLEOTIDE SEQUENCE</scope>
    <source>
        <strain evidence="4">RS19-109</strain>
    </source>
</reference>
<dbReference type="EMBL" id="JAPHEH010000001">
    <property type="protein sequence ID" value="MDG4475709.1"/>
    <property type="molecule type" value="Genomic_DNA"/>
</dbReference>
<keyword evidence="2" id="KW-0479">Metal-binding</keyword>
<protein>
    <recommendedName>
        <fullName evidence="2">Phosphoesterase</fullName>
        <ecNumber evidence="2">3.1.4.-</ecNumber>
    </recommendedName>
</protein>
<proteinExistence type="inferred from homology"/>
<dbReference type="GO" id="GO:0016787">
    <property type="term" value="F:hydrolase activity"/>
    <property type="evidence" value="ECO:0007669"/>
    <property type="project" value="UniProtKB-UniRule"/>
</dbReference>
<dbReference type="Proteomes" id="UP001154240">
    <property type="component" value="Unassembled WGS sequence"/>
</dbReference>
<evidence type="ECO:0000256" key="2">
    <source>
        <dbReference type="RuleBase" id="RU362039"/>
    </source>
</evidence>
<evidence type="ECO:0000313" key="5">
    <source>
        <dbReference type="Proteomes" id="UP001154240"/>
    </source>
</evidence>
<feature type="domain" description="Calcineurin-like phosphoesterase" evidence="3">
    <location>
        <begin position="5"/>
        <end position="152"/>
    </location>
</feature>
<dbReference type="GO" id="GO:0046872">
    <property type="term" value="F:metal ion binding"/>
    <property type="evidence" value="ECO:0007669"/>
    <property type="project" value="UniProtKB-KW"/>
</dbReference>
<comment type="similarity">
    <text evidence="1 2">Belongs to the metallophosphoesterase superfamily. YfcE family.</text>
</comment>
<evidence type="ECO:0000256" key="1">
    <source>
        <dbReference type="ARBA" id="ARBA00008950"/>
    </source>
</evidence>
<sequence length="166" mass="18014">MNPVKIGIISDTHLSQPTETFKKIVDTCFHDTEIILHAGDLTDPAILTVFAGKEVHAVHGNMCSAQGCQLLPSHKEIQVGGFTIGLIHRFGNTYDFEQRLIEIFPEADCIVYGHTHRPVCHSLGGILYINPGSFTSTGSTGVGGTFAILEVGETLHGQIYQLQAKL</sequence>
<dbReference type="NCBIfam" id="TIGR00040">
    <property type="entry name" value="yfcE"/>
    <property type="match status" value="1"/>
</dbReference>
<gene>
    <name evidence="4" type="ORF">OLX77_05980</name>
</gene>
<dbReference type="InterPro" id="IPR000979">
    <property type="entry name" value="Phosphodiesterase_MJ0936/Vps29"/>
</dbReference>